<dbReference type="PANTHER" id="PTHR30273">
    <property type="entry name" value="PERIPLASMIC SIGNAL SENSOR AND SIGMA FACTOR ACTIVATOR FECR-RELATED"/>
    <property type="match status" value="1"/>
</dbReference>
<dbReference type="Proteomes" id="UP000887320">
    <property type="component" value="Unassembled WGS sequence"/>
</dbReference>
<name>A0A8X8GBZ3_ACIGI</name>
<dbReference type="AlphaFoldDB" id="A0A8X8GBZ3"/>
<accession>A0A8X8GBZ3</accession>
<protein>
    <submittedName>
        <fullName evidence="4">FecR domain-containing protein</fullName>
    </submittedName>
</protein>
<feature type="domain" description="FecR N-terminal" evidence="3">
    <location>
        <begin position="30"/>
        <end position="71"/>
    </location>
</feature>
<dbReference type="Pfam" id="PF04773">
    <property type="entry name" value="FecR"/>
    <property type="match status" value="1"/>
</dbReference>
<dbReference type="Gene3D" id="2.60.120.1440">
    <property type="match status" value="1"/>
</dbReference>
<feature type="compositionally biased region" description="Basic and acidic residues" evidence="1">
    <location>
        <begin position="1"/>
        <end position="19"/>
    </location>
</feature>
<dbReference type="InterPro" id="IPR012373">
    <property type="entry name" value="Ferrdict_sens_TM"/>
</dbReference>
<dbReference type="PANTHER" id="PTHR30273:SF2">
    <property type="entry name" value="PROTEIN FECR"/>
    <property type="match status" value="1"/>
</dbReference>
<dbReference type="Pfam" id="PF16220">
    <property type="entry name" value="DUF4880"/>
    <property type="match status" value="1"/>
</dbReference>
<organism evidence="4 5">
    <name type="scientific">Acinetobacter guillouiae</name>
    <name type="common">Acinetobacter genomosp. 11</name>
    <dbReference type="NCBI Taxonomy" id="106649"/>
    <lineage>
        <taxon>Bacteria</taxon>
        <taxon>Pseudomonadati</taxon>
        <taxon>Pseudomonadota</taxon>
        <taxon>Gammaproteobacteria</taxon>
        <taxon>Moraxellales</taxon>
        <taxon>Moraxellaceae</taxon>
        <taxon>Acinetobacter</taxon>
    </lineage>
</organism>
<evidence type="ECO:0000256" key="1">
    <source>
        <dbReference type="SAM" id="MobiDB-lite"/>
    </source>
</evidence>
<evidence type="ECO:0000313" key="5">
    <source>
        <dbReference type="Proteomes" id="UP000887320"/>
    </source>
</evidence>
<dbReference type="InterPro" id="IPR032623">
    <property type="entry name" value="FecR_N"/>
</dbReference>
<evidence type="ECO:0000259" key="2">
    <source>
        <dbReference type="Pfam" id="PF04773"/>
    </source>
</evidence>
<proteinExistence type="predicted"/>
<feature type="domain" description="FecR protein" evidence="2">
    <location>
        <begin position="126"/>
        <end position="219"/>
    </location>
</feature>
<comment type="caution">
    <text evidence="4">The sequence shown here is derived from an EMBL/GenBank/DDBJ whole genome shotgun (WGS) entry which is preliminary data.</text>
</comment>
<gene>
    <name evidence="4" type="ORF">KW868_03340</name>
</gene>
<dbReference type="EMBL" id="JAHWXT010000001">
    <property type="protein sequence ID" value="MCF0263498.1"/>
    <property type="molecule type" value="Genomic_DNA"/>
</dbReference>
<evidence type="ECO:0000313" key="4">
    <source>
        <dbReference type="EMBL" id="MCF0263498.1"/>
    </source>
</evidence>
<evidence type="ECO:0000259" key="3">
    <source>
        <dbReference type="Pfam" id="PF16220"/>
    </source>
</evidence>
<dbReference type="PIRSF" id="PIRSF018266">
    <property type="entry name" value="FecR"/>
    <property type="match status" value="1"/>
</dbReference>
<dbReference type="GO" id="GO:0016989">
    <property type="term" value="F:sigma factor antagonist activity"/>
    <property type="evidence" value="ECO:0007669"/>
    <property type="project" value="TreeGrafter"/>
</dbReference>
<reference evidence="4" key="1">
    <citation type="submission" date="2021-07" db="EMBL/GenBank/DDBJ databases">
        <authorList>
            <person name="Fernandez M."/>
            <person name="Pereira P."/>
            <person name="Torres Tejerizo G.A."/>
            <person name="Gonzalez P."/>
            <person name="Agostini E."/>
        </authorList>
    </citation>
    <scope>NUCLEOTIDE SEQUENCE</scope>
    <source>
        <strain evidence="4">SFC 500-1A</strain>
    </source>
</reference>
<feature type="region of interest" description="Disordered" evidence="1">
    <location>
        <begin position="1"/>
        <end position="24"/>
    </location>
</feature>
<sequence length="335" mass="38786">MSKQNESEQQHNQKQDQKQDQQQTQQILNEAADWCMRLSQGELSPQELQQLQIWQQQSSVHAKVWQKMQQLHHTFDQLPTEVARPILKQSISSSWRKRRHYMWVLAGLSLLYLGYSLNQQQQWTADYRTKVGEIEKIKLPDGGELYLDSASAIDLDYSAKQRNVVLRKGQIWIKTAKDQQQRPFFVQTQHGQMQALGTEFSVELDSKQSWVFVEQGAVKLQPQRHPTQTVIVAAGQQSHLNREQAAEIASADLTRNSWTQGWMIVNDLPLSEFVQRIGKYQKGYIALDDDIAQIKISGTYPINDLPTLYNMLAVTYKLDINRYAQGYLVRIGEKK</sequence>
<dbReference type="InterPro" id="IPR006860">
    <property type="entry name" value="FecR"/>
</dbReference>
<dbReference type="RefSeq" id="WP_234622690.1">
    <property type="nucleotide sequence ID" value="NZ_JAHWXT010000001.1"/>
</dbReference>